<dbReference type="AlphaFoldDB" id="A0A8H5BN31"/>
<sequence length="128" mass="14116">MSEYSPTTGPDINIPILLDTDKRITESNMSSILVQLKVCSARLMQDKVAVDKETIKYFSPRGSNRDAFADPNAPKDGREECDTRSYISLVMELGVVAPYNSGGMHPMVVHLLNDLGVQVADPLIQSFE</sequence>
<gene>
    <name evidence="1" type="ORF">D9619_009761</name>
</gene>
<dbReference type="Proteomes" id="UP000567179">
    <property type="component" value="Unassembled WGS sequence"/>
</dbReference>
<dbReference type="EMBL" id="JAACJJ010000015">
    <property type="protein sequence ID" value="KAF5325433.1"/>
    <property type="molecule type" value="Genomic_DNA"/>
</dbReference>
<evidence type="ECO:0000313" key="1">
    <source>
        <dbReference type="EMBL" id="KAF5325433.1"/>
    </source>
</evidence>
<proteinExistence type="predicted"/>
<keyword evidence="2" id="KW-1185">Reference proteome</keyword>
<accession>A0A8H5BN31</accession>
<comment type="caution">
    <text evidence="1">The sequence shown here is derived from an EMBL/GenBank/DDBJ whole genome shotgun (WGS) entry which is preliminary data.</text>
</comment>
<organism evidence="1 2">
    <name type="scientific">Psilocybe cf. subviscida</name>
    <dbReference type="NCBI Taxonomy" id="2480587"/>
    <lineage>
        <taxon>Eukaryota</taxon>
        <taxon>Fungi</taxon>
        <taxon>Dikarya</taxon>
        <taxon>Basidiomycota</taxon>
        <taxon>Agaricomycotina</taxon>
        <taxon>Agaricomycetes</taxon>
        <taxon>Agaricomycetidae</taxon>
        <taxon>Agaricales</taxon>
        <taxon>Agaricineae</taxon>
        <taxon>Strophariaceae</taxon>
        <taxon>Psilocybe</taxon>
    </lineage>
</organism>
<name>A0A8H5BN31_9AGAR</name>
<dbReference type="OrthoDB" id="3270019at2759"/>
<reference evidence="1 2" key="1">
    <citation type="journal article" date="2020" name="ISME J.">
        <title>Uncovering the hidden diversity of litter-decomposition mechanisms in mushroom-forming fungi.</title>
        <authorList>
            <person name="Floudas D."/>
            <person name="Bentzer J."/>
            <person name="Ahren D."/>
            <person name="Johansson T."/>
            <person name="Persson P."/>
            <person name="Tunlid A."/>
        </authorList>
    </citation>
    <scope>NUCLEOTIDE SEQUENCE [LARGE SCALE GENOMIC DNA]</scope>
    <source>
        <strain evidence="1 2">CBS 101986</strain>
    </source>
</reference>
<protein>
    <submittedName>
        <fullName evidence="1">Uncharacterized protein</fullName>
    </submittedName>
</protein>
<evidence type="ECO:0000313" key="2">
    <source>
        <dbReference type="Proteomes" id="UP000567179"/>
    </source>
</evidence>